<dbReference type="PANTHER" id="PTHR33091">
    <property type="entry name" value="PROTEIN, PUTATIVE, EXPRESSED-RELATED"/>
    <property type="match status" value="1"/>
</dbReference>
<dbReference type="EMBL" id="JBEAFC010000010">
    <property type="protein sequence ID" value="KAL1538143.1"/>
    <property type="molecule type" value="Genomic_DNA"/>
</dbReference>
<dbReference type="GO" id="GO:0004867">
    <property type="term" value="F:serine-type endopeptidase inhibitor activity"/>
    <property type="evidence" value="ECO:0007669"/>
    <property type="project" value="UniProtKB-KW"/>
</dbReference>
<dbReference type="Gene3D" id="3.30.10.10">
    <property type="entry name" value="Trypsin Inhibitor V, subunit A"/>
    <property type="match status" value="1"/>
</dbReference>
<dbReference type="InterPro" id="IPR036354">
    <property type="entry name" value="Prot_inh_pot1_sf"/>
</dbReference>
<dbReference type="PANTHER" id="PTHR33091:SF73">
    <property type="entry name" value="INHIBITOR OF TRYPSIN AND HAGEMAN FACTOR-LIKE"/>
    <property type="match status" value="1"/>
</dbReference>
<evidence type="ECO:0000313" key="4">
    <source>
        <dbReference type="EMBL" id="KAL1538143.1"/>
    </source>
</evidence>
<evidence type="ECO:0000256" key="1">
    <source>
        <dbReference type="ARBA" id="ARBA00008210"/>
    </source>
</evidence>
<dbReference type="SUPFAM" id="SSF54654">
    <property type="entry name" value="CI-2 family of serine protease inhibitors"/>
    <property type="match status" value="1"/>
</dbReference>
<keyword evidence="3" id="KW-0722">Serine protease inhibitor</keyword>
<dbReference type="Pfam" id="PF00280">
    <property type="entry name" value="potato_inhibit"/>
    <property type="match status" value="1"/>
</dbReference>
<evidence type="ECO:0000256" key="2">
    <source>
        <dbReference type="ARBA" id="ARBA00022690"/>
    </source>
</evidence>
<evidence type="ECO:0000313" key="5">
    <source>
        <dbReference type="Proteomes" id="UP001567538"/>
    </source>
</evidence>
<accession>A0ABD1G577</accession>
<sequence>MYVCVGKSSWPELVGTPGTEAVKVIERENPFVTAVIVLGTQPVTGPFNCSRVRVSVDTRGSVFVVPAVG</sequence>
<evidence type="ECO:0000256" key="3">
    <source>
        <dbReference type="ARBA" id="ARBA00022900"/>
    </source>
</evidence>
<organism evidence="4 5">
    <name type="scientific">Salvia divinorum</name>
    <name type="common">Maria pastora</name>
    <name type="synonym">Diviner's sage</name>
    <dbReference type="NCBI Taxonomy" id="28513"/>
    <lineage>
        <taxon>Eukaryota</taxon>
        <taxon>Viridiplantae</taxon>
        <taxon>Streptophyta</taxon>
        <taxon>Embryophyta</taxon>
        <taxon>Tracheophyta</taxon>
        <taxon>Spermatophyta</taxon>
        <taxon>Magnoliopsida</taxon>
        <taxon>eudicotyledons</taxon>
        <taxon>Gunneridae</taxon>
        <taxon>Pentapetalae</taxon>
        <taxon>asterids</taxon>
        <taxon>lamiids</taxon>
        <taxon>Lamiales</taxon>
        <taxon>Lamiaceae</taxon>
        <taxon>Nepetoideae</taxon>
        <taxon>Mentheae</taxon>
        <taxon>Salviinae</taxon>
        <taxon>Salvia</taxon>
        <taxon>Salvia subgen. Calosphace</taxon>
    </lineage>
</organism>
<gene>
    <name evidence="4" type="ORF">AAHA92_26920</name>
</gene>
<dbReference type="AlphaFoldDB" id="A0ABD1G577"/>
<name>A0ABD1G577_SALDI</name>
<keyword evidence="5" id="KW-1185">Reference proteome</keyword>
<comment type="caution">
    <text evidence="4">The sequence shown here is derived from an EMBL/GenBank/DDBJ whole genome shotgun (WGS) entry which is preliminary data.</text>
</comment>
<dbReference type="Proteomes" id="UP001567538">
    <property type="component" value="Unassembled WGS sequence"/>
</dbReference>
<protein>
    <submittedName>
        <fullName evidence="4">Glu S.griseus protease inhibitor</fullName>
    </submittedName>
</protein>
<dbReference type="InterPro" id="IPR000864">
    <property type="entry name" value="Prot_inh_pot1"/>
</dbReference>
<comment type="similarity">
    <text evidence="1">Belongs to the protease inhibitor I13 (potato type I serine protease inhibitor) family.</text>
</comment>
<reference evidence="4 5" key="1">
    <citation type="submission" date="2024-06" db="EMBL/GenBank/DDBJ databases">
        <title>A chromosome level genome sequence of Diviner's sage (Salvia divinorum).</title>
        <authorList>
            <person name="Ford S.A."/>
            <person name="Ro D.-K."/>
            <person name="Ness R.W."/>
            <person name="Phillips M.A."/>
        </authorList>
    </citation>
    <scope>NUCLEOTIDE SEQUENCE [LARGE SCALE GENOMIC DNA]</scope>
    <source>
        <strain evidence="4">SAF-2024a</strain>
        <tissue evidence="4">Leaf</tissue>
    </source>
</reference>
<dbReference type="PROSITE" id="PS00285">
    <property type="entry name" value="POTATO_INHIBITOR"/>
    <property type="match status" value="1"/>
</dbReference>
<keyword evidence="2 4" id="KW-0646">Protease inhibitor</keyword>
<proteinExistence type="inferred from homology"/>